<protein>
    <recommendedName>
        <fullName evidence="9">Dynein regulatory complex protein 9</fullName>
    </recommendedName>
</protein>
<accession>A0A3S5CN69</accession>
<evidence type="ECO:0000256" key="6">
    <source>
        <dbReference type="SAM" id="MobiDB-lite"/>
    </source>
</evidence>
<dbReference type="CDD" id="cd23766">
    <property type="entry name" value="IQCG"/>
    <property type="match status" value="1"/>
</dbReference>
<keyword evidence="8" id="KW-1185">Reference proteome</keyword>
<dbReference type="PANTHER" id="PTHR14871:SF1">
    <property type="entry name" value="DYNEIN REGULATORY COMPLEX PROTEIN 9"/>
    <property type="match status" value="1"/>
</dbReference>
<reference evidence="7" key="1">
    <citation type="submission" date="2018-11" db="EMBL/GenBank/DDBJ databases">
        <authorList>
            <consortium name="Pathogen Informatics"/>
        </authorList>
    </citation>
    <scope>NUCLEOTIDE SEQUENCE</scope>
</reference>
<dbReference type="GO" id="GO:0005856">
    <property type="term" value="C:cytoskeleton"/>
    <property type="evidence" value="ECO:0007669"/>
    <property type="project" value="UniProtKB-SubCell"/>
</dbReference>
<comment type="caution">
    <text evidence="7">The sequence shown here is derived from an EMBL/GenBank/DDBJ whole genome shotgun (WGS) entry which is preliminary data.</text>
</comment>
<feature type="compositionally biased region" description="Basic and acidic residues" evidence="6">
    <location>
        <begin position="1"/>
        <end position="11"/>
    </location>
</feature>
<feature type="region of interest" description="Disordered" evidence="6">
    <location>
        <begin position="96"/>
        <end position="120"/>
    </location>
</feature>
<organism evidence="7 8">
    <name type="scientific">Protopolystoma xenopodis</name>
    <dbReference type="NCBI Taxonomy" id="117903"/>
    <lineage>
        <taxon>Eukaryota</taxon>
        <taxon>Metazoa</taxon>
        <taxon>Spiralia</taxon>
        <taxon>Lophotrochozoa</taxon>
        <taxon>Platyhelminthes</taxon>
        <taxon>Monogenea</taxon>
        <taxon>Polyopisthocotylea</taxon>
        <taxon>Polystomatidea</taxon>
        <taxon>Polystomatidae</taxon>
        <taxon>Protopolystoma</taxon>
    </lineage>
</organism>
<evidence type="ECO:0000313" key="7">
    <source>
        <dbReference type="EMBL" id="VEL34669.1"/>
    </source>
</evidence>
<dbReference type="GO" id="GO:0044782">
    <property type="term" value="P:cilium organization"/>
    <property type="evidence" value="ECO:0007669"/>
    <property type="project" value="TreeGrafter"/>
</dbReference>
<gene>
    <name evidence="7" type="ORF">PXEA_LOCUS28109</name>
</gene>
<sequence length="424" mass="47457">MQQVLLKERPPAQRRQVNSPPLSWSSSTEAIERARDWFNHSSMSPSPSPSPSSPFDPASLQFAPTERVAFEAVLCEACEELGLLWLLGKTRLPNTRTSTTSTPMATPTATATATATTRSSQALRRVTMSRRHTLGELTLEPDGEADGNRDSVAMKTLARVHACLRQAGVEVAGHGFVTGLEAHCDEAEALRRDEARALRSAADTSANIQRLCRHINRITNNLTRQQTELAAAAAHVKHEKQELREAVVMETAYLGHRFTACLHELAGRLNDQLTTVQTSIKSSQLRLDETTRNGEDVEQFLRQRSRLTATACAPDREQQSRRLTDHLDALTTRTRGQHERMRNLCDTIRHCEESVQAVHAVKEAAARRQAYLELSTRCALRIQAWWRTMLQVRQIALPRRRATQAGRRRAGKKRRSKSAKSTKA</sequence>
<feature type="region of interest" description="Disordered" evidence="6">
    <location>
        <begin position="1"/>
        <end position="58"/>
    </location>
</feature>
<evidence type="ECO:0000256" key="2">
    <source>
        <dbReference type="ARBA" id="ARBA00004316"/>
    </source>
</evidence>
<dbReference type="GO" id="GO:0005737">
    <property type="term" value="C:cytoplasm"/>
    <property type="evidence" value="ECO:0007669"/>
    <property type="project" value="TreeGrafter"/>
</dbReference>
<comment type="subcellular location">
    <subcellularLocation>
        <location evidence="2">Cell projection</location>
    </subcellularLocation>
    <subcellularLocation>
        <location evidence="1">Cytoplasm</location>
        <location evidence="1">Cytoskeleton</location>
    </subcellularLocation>
</comment>
<evidence type="ECO:0000256" key="3">
    <source>
        <dbReference type="ARBA" id="ARBA00022490"/>
    </source>
</evidence>
<keyword evidence="3" id="KW-0963">Cytoplasm</keyword>
<keyword evidence="5" id="KW-0966">Cell projection</keyword>
<evidence type="ECO:0000256" key="1">
    <source>
        <dbReference type="ARBA" id="ARBA00004245"/>
    </source>
</evidence>
<evidence type="ECO:0000313" key="8">
    <source>
        <dbReference type="Proteomes" id="UP000784294"/>
    </source>
</evidence>
<feature type="compositionally biased region" description="Polar residues" evidence="6">
    <location>
        <begin position="15"/>
        <end position="29"/>
    </location>
</feature>
<dbReference type="InterPro" id="IPR042618">
    <property type="entry name" value="IQCG"/>
</dbReference>
<name>A0A3S5CN69_9PLAT</name>
<dbReference type="EMBL" id="CAAALY010248123">
    <property type="protein sequence ID" value="VEL34669.1"/>
    <property type="molecule type" value="Genomic_DNA"/>
</dbReference>
<dbReference type="GO" id="GO:0031514">
    <property type="term" value="C:motile cilium"/>
    <property type="evidence" value="ECO:0007669"/>
    <property type="project" value="TreeGrafter"/>
</dbReference>
<evidence type="ECO:0008006" key="9">
    <source>
        <dbReference type="Google" id="ProtNLM"/>
    </source>
</evidence>
<dbReference type="Proteomes" id="UP000784294">
    <property type="component" value="Unassembled WGS sequence"/>
</dbReference>
<dbReference type="AlphaFoldDB" id="A0A3S5CN69"/>
<keyword evidence="4" id="KW-0206">Cytoskeleton</keyword>
<evidence type="ECO:0000256" key="5">
    <source>
        <dbReference type="ARBA" id="ARBA00023273"/>
    </source>
</evidence>
<feature type="region of interest" description="Disordered" evidence="6">
    <location>
        <begin position="399"/>
        <end position="424"/>
    </location>
</feature>
<evidence type="ECO:0000256" key="4">
    <source>
        <dbReference type="ARBA" id="ARBA00023212"/>
    </source>
</evidence>
<proteinExistence type="predicted"/>
<dbReference type="PANTHER" id="PTHR14871">
    <property type="entry name" value="DYNEIN REGULATORY COMPLEX PROTEIN 9"/>
    <property type="match status" value="1"/>
</dbReference>